<keyword evidence="3" id="KW-1185">Reference proteome</keyword>
<dbReference type="AlphaFoldDB" id="A0A9P4U1M7"/>
<feature type="transmembrane region" description="Helical" evidence="1">
    <location>
        <begin position="28"/>
        <end position="52"/>
    </location>
</feature>
<evidence type="ECO:0000313" key="3">
    <source>
        <dbReference type="Proteomes" id="UP000800235"/>
    </source>
</evidence>
<dbReference type="Proteomes" id="UP000800235">
    <property type="component" value="Unassembled WGS sequence"/>
</dbReference>
<organism evidence="2 3">
    <name type="scientific">Tothia fuscella</name>
    <dbReference type="NCBI Taxonomy" id="1048955"/>
    <lineage>
        <taxon>Eukaryota</taxon>
        <taxon>Fungi</taxon>
        <taxon>Dikarya</taxon>
        <taxon>Ascomycota</taxon>
        <taxon>Pezizomycotina</taxon>
        <taxon>Dothideomycetes</taxon>
        <taxon>Pleosporomycetidae</taxon>
        <taxon>Venturiales</taxon>
        <taxon>Cylindrosympodiaceae</taxon>
        <taxon>Tothia</taxon>
    </lineage>
</organism>
<name>A0A9P4U1M7_9PEZI</name>
<keyword evidence="1" id="KW-1133">Transmembrane helix</keyword>
<evidence type="ECO:0000256" key="1">
    <source>
        <dbReference type="SAM" id="Phobius"/>
    </source>
</evidence>
<proteinExistence type="predicted"/>
<gene>
    <name evidence="2" type="ORF">EJ08DRAFT_92617</name>
</gene>
<keyword evidence="1" id="KW-0472">Membrane</keyword>
<protein>
    <submittedName>
        <fullName evidence="2">Uncharacterized protein</fullName>
    </submittedName>
</protein>
<accession>A0A9P4U1M7</accession>
<sequence>MSSTTFSFCPHFSLRIISFHCIEVYNSITLGFCYACLSSLSLFCSINVFLVFRFFEFTLNMHSHLLTQLPDCCCCRVITRENCSSFLSG</sequence>
<reference evidence="2" key="1">
    <citation type="journal article" date="2020" name="Stud. Mycol.">
        <title>101 Dothideomycetes genomes: a test case for predicting lifestyles and emergence of pathogens.</title>
        <authorList>
            <person name="Haridas S."/>
            <person name="Albert R."/>
            <person name="Binder M."/>
            <person name="Bloem J."/>
            <person name="Labutti K."/>
            <person name="Salamov A."/>
            <person name="Andreopoulos B."/>
            <person name="Baker S."/>
            <person name="Barry K."/>
            <person name="Bills G."/>
            <person name="Bluhm B."/>
            <person name="Cannon C."/>
            <person name="Castanera R."/>
            <person name="Culley D."/>
            <person name="Daum C."/>
            <person name="Ezra D."/>
            <person name="Gonzalez J."/>
            <person name="Henrissat B."/>
            <person name="Kuo A."/>
            <person name="Liang C."/>
            <person name="Lipzen A."/>
            <person name="Lutzoni F."/>
            <person name="Magnuson J."/>
            <person name="Mondo S."/>
            <person name="Nolan M."/>
            <person name="Ohm R."/>
            <person name="Pangilinan J."/>
            <person name="Park H.-J."/>
            <person name="Ramirez L."/>
            <person name="Alfaro M."/>
            <person name="Sun H."/>
            <person name="Tritt A."/>
            <person name="Yoshinaga Y."/>
            <person name="Zwiers L.-H."/>
            <person name="Turgeon B."/>
            <person name="Goodwin S."/>
            <person name="Spatafora J."/>
            <person name="Crous P."/>
            <person name="Grigoriev I."/>
        </authorList>
    </citation>
    <scope>NUCLEOTIDE SEQUENCE</scope>
    <source>
        <strain evidence="2">CBS 130266</strain>
    </source>
</reference>
<dbReference type="EMBL" id="MU007022">
    <property type="protein sequence ID" value="KAF2433148.1"/>
    <property type="molecule type" value="Genomic_DNA"/>
</dbReference>
<keyword evidence="1" id="KW-0812">Transmembrane</keyword>
<evidence type="ECO:0000313" key="2">
    <source>
        <dbReference type="EMBL" id="KAF2433148.1"/>
    </source>
</evidence>
<comment type="caution">
    <text evidence="2">The sequence shown here is derived from an EMBL/GenBank/DDBJ whole genome shotgun (WGS) entry which is preliminary data.</text>
</comment>